<keyword evidence="1" id="KW-0880">Kelch repeat</keyword>
<dbReference type="OrthoDB" id="6418787at2759"/>
<feature type="domain" description="BTB" evidence="4">
    <location>
        <begin position="89"/>
        <end position="154"/>
    </location>
</feature>
<evidence type="ECO:0000313" key="5">
    <source>
        <dbReference type="Proteomes" id="UP000694845"/>
    </source>
</evidence>
<organism evidence="5 6">
    <name type="scientific">Acanthaster planci</name>
    <name type="common">Crown-of-thorns starfish</name>
    <dbReference type="NCBI Taxonomy" id="133434"/>
    <lineage>
        <taxon>Eukaryota</taxon>
        <taxon>Metazoa</taxon>
        <taxon>Echinodermata</taxon>
        <taxon>Eleutherozoa</taxon>
        <taxon>Asterozoa</taxon>
        <taxon>Asteroidea</taxon>
        <taxon>Valvatacea</taxon>
        <taxon>Valvatida</taxon>
        <taxon>Acanthasteridae</taxon>
        <taxon>Acanthaster</taxon>
    </lineage>
</organism>
<keyword evidence="2" id="KW-0677">Repeat</keyword>
<evidence type="ECO:0000313" key="7">
    <source>
        <dbReference type="RefSeq" id="XP_022109166.1"/>
    </source>
</evidence>
<dbReference type="KEGG" id="aplc:110989237"/>
<dbReference type="SMART" id="SM00612">
    <property type="entry name" value="Kelch"/>
    <property type="match status" value="5"/>
</dbReference>
<dbReference type="Pfam" id="PF24681">
    <property type="entry name" value="Kelch_KLHDC2_KLHL20_DRC7"/>
    <property type="match status" value="1"/>
</dbReference>
<dbReference type="CDD" id="cd18186">
    <property type="entry name" value="BTB_POZ_ZBTB_KLHL-like"/>
    <property type="match status" value="1"/>
</dbReference>
<dbReference type="SUPFAM" id="SSF117281">
    <property type="entry name" value="Kelch motif"/>
    <property type="match status" value="1"/>
</dbReference>
<evidence type="ECO:0000313" key="6">
    <source>
        <dbReference type="RefSeq" id="XP_022109165.1"/>
    </source>
</evidence>
<dbReference type="Proteomes" id="UP000694845">
    <property type="component" value="Unplaced"/>
</dbReference>
<dbReference type="SMART" id="SM00225">
    <property type="entry name" value="BTB"/>
    <property type="match status" value="1"/>
</dbReference>
<evidence type="ECO:0000256" key="3">
    <source>
        <dbReference type="SAM" id="MobiDB-lite"/>
    </source>
</evidence>
<dbReference type="RefSeq" id="XP_022109165.1">
    <property type="nucleotide sequence ID" value="XM_022253473.1"/>
</dbReference>
<dbReference type="Pfam" id="PF01344">
    <property type="entry name" value="Kelch_1"/>
    <property type="match status" value="1"/>
</dbReference>
<dbReference type="PIRSF" id="PIRSF037037">
    <property type="entry name" value="Kelch-like_protein_gigaxonin"/>
    <property type="match status" value="1"/>
</dbReference>
<dbReference type="OMA" id="KYLGPPY"/>
<dbReference type="InterPro" id="IPR000210">
    <property type="entry name" value="BTB/POZ_dom"/>
</dbReference>
<sequence length="655" mass="72639">MSSLSDRSPQAPEGPDPDLDIDTSPVQLHLDGPDPTDPEPSKGPPLSPPLPAGKNSWGEGQGYFESPIPGHSEALLVELHRQRLNGRCLDFRLDCNGVTLPCHRCVLAASSSYFDKALSELEQGQDRLNLDNLKPCALEAVVDFIYTGRFKVSEAMAAGVLCTACILEYPVLIEQCCRFLNGIICFENCVGIFQLSQEYGCAKLQQTAWQFALENARDVFKETEFLKLSVDHLVEYISHDGLNIELEDAVFEAVLRWVEHDETNRVTSLPSILQHIRLPLLSNRLFSSSLESHPLIVNCSKCRQLVKEARHLRDLALKGKDIHSKSLKPRPSMMKDVLVVVGGMETSRTWVKEVIYYDPATQAWETLSTLPFSQTDYSVASLNDDIYVSGGFKMGNATSEVWGYRTAQDKWVEVASLKLARFNHASTALDGMLYVVGGETDDAGLMEIERYDPQRDVWEIIGEANPTQSNLTVAGLNHKLYIVGWLAHTRLMCVVQCFDLQTRECTIQPCSGLNRQLFPVITFQDSIYILGGSRIKEVAIYDPETYQSIKGEPMKYKRNTPSAAVVGPFLYVTGGELQHHLAKVEVFDPDSNSWSVVPPMPTALCFHGCVGVRKYLGPPYIEPTGQIAGTSAGECYGASPEVSPDIIKVTNDCHT</sequence>
<dbReference type="InterPro" id="IPR011333">
    <property type="entry name" value="SKP1/BTB/POZ_sf"/>
</dbReference>
<dbReference type="RefSeq" id="XP_022109166.1">
    <property type="nucleotide sequence ID" value="XM_022253474.1"/>
</dbReference>
<accession>A0A8B7ZWM4</accession>
<dbReference type="Pfam" id="PF00651">
    <property type="entry name" value="BTB"/>
    <property type="match status" value="1"/>
</dbReference>
<dbReference type="PANTHER" id="PTHR45632:SF5">
    <property type="entry name" value="KELCH-LIKE PROTEIN 22"/>
    <property type="match status" value="1"/>
</dbReference>
<dbReference type="PROSITE" id="PS50097">
    <property type="entry name" value="BTB"/>
    <property type="match status" value="1"/>
</dbReference>
<feature type="region of interest" description="Disordered" evidence="3">
    <location>
        <begin position="1"/>
        <end position="63"/>
    </location>
</feature>
<gene>
    <name evidence="6 7" type="primary">LOC110989237</name>
</gene>
<dbReference type="InterPro" id="IPR017096">
    <property type="entry name" value="BTB-kelch_protein"/>
</dbReference>
<evidence type="ECO:0000256" key="2">
    <source>
        <dbReference type="ARBA" id="ARBA00022737"/>
    </source>
</evidence>
<proteinExistence type="predicted"/>
<dbReference type="AlphaFoldDB" id="A0A8B7ZWM4"/>
<dbReference type="Gene3D" id="3.30.710.10">
    <property type="entry name" value="Potassium Channel Kv1.1, Chain A"/>
    <property type="match status" value="1"/>
</dbReference>
<dbReference type="Gene3D" id="2.120.10.80">
    <property type="entry name" value="Kelch-type beta propeller"/>
    <property type="match status" value="1"/>
</dbReference>
<dbReference type="Gene3D" id="1.25.40.420">
    <property type="match status" value="1"/>
</dbReference>
<dbReference type="GeneID" id="110989237"/>
<dbReference type="SUPFAM" id="SSF54695">
    <property type="entry name" value="POZ domain"/>
    <property type="match status" value="1"/>
</dbReference>
<evidence type="ECO:0000256" key="1">
    <source>
        <dbReference type="ARBA" id="ARBA00022441"/>
    </source>
</evidence>
<feature type="compositionally biased region" description="Pro residues" evidence="3">
    <location>
        <begin position="41"/>
        <end position="51"/>
    </location>
</feature>
<reference evidence="6 7" key="1">
    <citation type="submission" date="2025-04" db="UniProtKB">
        <authorList>
            <consortium name="RefSeq"/>
        </authorList>
    </citation>
    <scope>IDENTIFICATION</scope>
</reference>
<dbReference type="FunFam" id="1.25.40.420:FF:000001">
    <property type="entry name" value="Kelch-like family member 12"/>
    <property type="match status" value="1"/>
</dbReference>
<keyword evidence="5" id="KW-1185">Reference proteome</keyword>
<dbReference type="InterPro" id="IPR006652">
    <property type="entry name" value="Kelch_1"/>
</dbReference>
<evidence type="ECO:0000259" key="4">
    <source>
        <dbReference type="PROSITE" id="PS50097"/>
    </source>
</evidence>
<dbReference type="PANTHER" id="PTHR45632">
    <property type="entry name" value="LD33804P"/>
    <property type="match status" value="1"/>
</dbReference>
<name>A0A8B7ZWM4_ACAPL</name>
<dbReference type="Pfam" id="PF07707">
    <property type="entry name" value="BACK"/>
    <property type="match status" value="1"/>
</dbReference>
<dbReference type="SMART" id="SM00875">
    <property type="entry name" value="BACK"/>
    <property type="match status" value="1"/>
</dbReference>
<dbReference type="InterPro" id="IPR011705">
    <property type="entry name" value="BACK"/>
</dbReference>
<dbReference type="InterPro" id="IPR015915">
    <property type="entry name" value="Kelch-typ_b-propeller"/>
</dbReference>
<protein>
    <submittedName>
        <fullName evidence="6 7">Kelch-like protein 12</fullName>
    </submittedName>
</protein>